<accession>A0A9N7YMQ9</accession>
<proteinExistence type="predicted"/>
<comment type="caution">
    <text evidence="2">The sequence shown here is derived from an EMBL/GenBank/DDBJ whole genome shotgun (WGS) entry which is preliminary data.</text>
</comment>
<keyword evidence="3" id="KW-1185">Reference proteome</keyword>
<feature type="region of interest" description="Disordered" evidence="1">
    <location>
        <begin position="1"/>
        <end position="47"/>
    </location>
</feature>
<feature type="compositionally biased region" description="Polar residues" evidence="1">
    <location>
        <begin position="17"/>
        <end position="28"/>
    </location>
</feature>
<protein>
    <submittedName>
        <fullName evidence="2">Uncharacterized protein</fullName>
    </submittedName>
</protein>
<dbReference type="Proteomes" id="UP001153269">
    <property type="component" value="Unassembled WGS sequence"/>
</dbReference>
<name>A0A9N7YMQ9_PLEPL</name>
<dbReference type="AlphaFoldDB" id="A0A9N7YMQ9"/>
<organism evidence="2 3">
    <name type="scientific">Pleuronectes platessa</name>
    <name type="common">European plaice</name>
    <dbReference type="NCBI Taxonomy" id="8262"/>
    <lineage>
        <taxon>Eukaryota</taxon>
        <taxon>Metazoa</taxon>
        <taxon>Chordata</taxon>
        <taxon>Craniata</taxon>
        <taxon>Vertebrata</taxon>
        <taxon>Euteleostomi</taxon>
        <taxon>Actinopterygii</taxon>
        <taxon>Neopterygii</taxon>
        <taxon>Teleostei</taxon>
        <taxon>Neoteleostei</taxon>
        <taxon>Acanthomorphata</taxon>
        <taxon>Carangaria</taxon>
        <taxon>Pleuronectiformes</taxon>
        <taxon>Pleuronectoidei</taxon>
        <taxon>Pleuronectidae</taxon>
        <taxon>Pleuronectes</taxon>
    </lineage>
</organism>
<evidence type="ECO:0000256" key="1">
    <source>
        <dbReference type="SAM" id="MobiDB-lite"/>
    </source>
</evidence>
<reference evidence="2" key="1">
    <citation type="submission" date="2020-03" db="EMBL/GenBank/DDBJ databases">
        <authorList>
            <person name="Weist P."/>
        </authorList>
    </citation>
    <scope>NUCLEOTIDE SEQUENCE</scope>
</reference>
<evidence type="ECO:0000313" key="2">
    <source>
        <dbReference type="EMBL" id="CAB1432797.1"/>
    </source>
</evidence>
<sequence length="74" mass="8526">MDALRSAGRAIIRSPSLAKQSWSSGRHTTPSRPSRKISRPSPSWRRGSRLTRRLGPWLRNTWPDWSKAMELSRV</sequence>
<dbReference type="EMBL" id="CADEAL010001478">
    <property type="protein sequence ID" value="CAB1432797.1"/>
    <property type="molecule type" value="Genomic_DNA"/>
</dbReference>
<gene>
    <name evidence="2" type="ORF">PLEPLA_LOCUS20883</name>
</gene>
<evidence type="ECO:0000313" key="3">
    <source>
        <dbReference type="Proteomes" id="UP001153269"/>
    </source>
</evidence>